<evidence type="ECO:0000256" key="3">
    <source>
        <dbReference type="ARBA" id="ARBA00022741"/>
    </source>
</evidence>
<evidence type="ECO:0000313" key="10">
    <source>
        <dbReference type="Ensembl" id="ENSMSIP00000031256.1"/>
    </source>
</evidence>
<dbReference type="Proteomes" id="UP000694415">
    <property type="component" value="Unplaced"/>
</dbReference>
<dbReference type="GO" id="GO:0019228">
    <property type="term" value="P:neuronal action potential"/>
    <property type="evidence" value="ECO:0007669"/>
    <property type="project" value="Ensembl"/>
</dbReference>
<comment type="function">
    <text evidence="7">Probable molecular chaperone that assists the folding of proteins upon ATP hydrolysis. Plays a role in the assembly of BBSome, a complex involved in ciliogenesis regulating transports vesicles to the cilia. Involved in adipogenic differentiation.</text>
</comment>
<protein>
    <recommendedName>
        <fullName evidence="9">BBSome complex assembly protein BBS10</fullName>
    </recommendedName>
</protein>
<dbReference type="GO" id="GO:0060221">
    <property type="term" value="P:retinal rod cell differentiation"/>
    <property type="evidence" value="ECO:0007669"/>
    <property type="project" value="Ensembl"/>
</dbReference>
<evidence type="ECO:0000256" key="1">
    <source>
        <dbReference type="ARBA" id="ARBA00004138"/>
    </source>
</evidence>
<dbReference type="GeneTree" id="ENSGT00390000002417"/>
<evidence type="ECO:0000313" key="11">
    <source>
        <dbReference type="Proteomes" id="UP000694415"/>
    </source>
</evidence>
<dbReference type="GO" id="GO:0005524">
    <property type="term" value="F:ATP binding"/>
    <property type="evidence" value="ECO:0007669"/>
    <property type="project" value="UniProtKB-KW"/>
</dbReference>
<dbReference type="InterPro" id="IPR002423">
    <property type="entry name" value="Cpn60/GroEL/TCP-1"/>
</dbReference>
<comment type="similarity">
    <text evidence="2">Belongs to the TCP-1 chaperonin family.</text>
</comment>
<reference evidence="10" key="2">
    <citation type="submission" date="2025-09" db="UniProtKB">
        <authorList>
            <consortium name="Ensembl"/>
        </authorList>
    </citation>
    <scope>IDENTIFICATION</scope>
</reference>
<dbReference type="Gene3D" id="3.50.7.10">
    <property type="entry name" value="GroEL"/>
    <property type="match status" value="1"/>
</dbReference>
<dbReference type="GO" id="GO:0043254">
    <property type="term" value="P:regulation of protein-containing complex assembly"/>
    <property type="evidence" value="ECO:0007669"/>
    <property type="project" value="Ensembl"/>
</dbReference>
<dbReference type="GO" id="GO:0051131">
    <property type="term" value="P:chaperone-mediated protein complex assembly"/>
    <property type="evidence" value="ECO:0007669"/>
    <property type="project" value="Ensembl"/>
</dbReference>
<dbReference type="InterPro" id="IPR027413">
    <property type="entry name" value="GROEL-like_equatorial_sf"/>
</dbReference>
<keyword evidence="5" id="KW-0143">Chaperone</keyword>
<dbReference type="GO" id="GO:0009416">
    <property type="term" value="P:response to light stimulus"/>
    <property type="evidence" value="ECO:0007669"/>
    <property type="project" value="Ensembl"/>
</dbReference>
<dbReference type="GO" id="GO:1905515">
    <property type="term" value="P:non-motile cilium assembly"/>
    <property type="evidence" value="ECO:0007669"/>
    <property type="project" value="Ensembl"/>
</dbReference>
<evidence type="ECO:0000256" key="5">
    <source>
        <dbReference type="ARBA" id="ARBA00023186"/>
    </source>
</evidence>
<accession>A0A8C6I4R7</accession>
<proteinExistence type="inferred from homology"/>
<dbReference type="PANTHER" id="PTHR14667">
    <property type="entry name" value="BARDET-BIEDL SYNDROME 10 PROTEIN"/>
    <property type="match status" value="1"/>
</dbReference>
<dbReference type="InterPro" id="IPR027409">
    <property type="entry name" value="GroEL-like_apical_dom_sf"/>
</dbReference>
<dbReference type="SUPFAM" id="SSF48592">
    <property type="entry name" value="GroEL equatorial domain-like"/>
    <property type="match status" value="1"/>
</dbReference>
<dbReference type="GO" id="GO:0043524">
    <property type="term" value="P:negative regulation of neuron apoptotic process"/>
    <property type="evidence" value="ECO:0007669"/>
    <property type="project" value="Ensembl"/>
</dbReference>
<keyword evidence="11" id="KW-1185">Reference proteome</keyword>
<dbReference type="GO" id="GO:0008104">
    <property type="term" value="P:intracellular protein localization"/>
    <property type="evidence" value="ECO:0007669"/>
    <property type="project" value="Ensembl"/>
</dbReference>
<comment type="subunit">
    <text evidence="8">Component of a complex composed at least of MKKS, BBS10, BBS12, TCP1, CCT2, CCT3, CCT4, CCT5 and CCT8.</text>
</comment>
<evidence type="ECO:0000256" key="4">
    <source>
        <dbReference type="ARBA" id="ARBA00022840"/>
    </source>
</evidence>
<dbReference type="GO" id="GO:1904390">
    <property type="term" value="P:cone retinal bipolar cell differentiation"/>
    <property type="evidence" value="ECO:0007669"/>
    <property type="project" value="Ensembl"/>
</dbReference>
<evidence type="ECO:0000256" key="6">
    <source>
        <dbReference type="ARBA" id="ARBA00023273"/>
    </source>
</evidence>
<dbReference type="GO" id="GO:0034976">
    <property type="term" value="P:response to endoplasmic reticulum stress"/>
    <property type="evidence" value="ECO:0007669"/>
    <property type="project" value="Ensembl"/>
</dbReference>
<reference evidence="10" key="1">
    <citation type="submission" date="2025-08" db="UniProtKB">
        <authorList>
            <consortium name="Ensembl"/>
        </authorList>
    </citation>
    <scope>IDENTIFICATION</scope>
</reference>
<dbReference type="GO" id="GO:0045494">
    <property type="term" value="P:photoreceptor cell maintenance"/>
    <property type="evidence" value="ECO:0007669"/>
    <property type="project" value="Ensembl"/>
</dbReference>
<dbReference type="GO" id="GO:0005929">
    <property type="term" value="C:cilium"/>
    <property type="evidence" value="ECO:0007669"/>
    <property type="project" value="UniProtKB-SubCell"/>
</dbReference>
<sequence length="713" mass="78949">MASQGSVTAALRVAEVLESIANRCVGPEGGQVLCTKPTGEVLLSRDGGCLLEALHLEHPLARMIVACVSSHLKKTGDGAKTFIIFLCHLLRGLHAVGEKGKDSFTSENIQSHERHWKNCCQWKSISQALQTFQTQTLGCIVDRSLSRHYLSVFSSSAEGRKLCRHSLELLLEAYFCGRVGRNNHRFISQLMCDYVFKCMACESGIEVFELLDHCFAELNVGVTGLPVSDSRIIDGLVLPRDFSVYCPADGDIRMVIVTEILQPQFSSAGSEFVLNSETQFQASQCWIMDRTKTIMNHLRSQNVKLLLTSVKQPDLVIYCARLNSISVVECLSAEEVSLVQRITGLSPCVLPEVASQCEISDSTLVKFCKPLILRSKRYVHLGLVSTCAFIPHCMVLCGPVLGLVEQHERAFHGAFKMLRQLFTDLDLNYIIQTKQQCNPSPLAYDNSRERNHSPETDMYQDIVAKNKNKLETQTHLEVYSGLGASDTELRAGKPWSAHKKTPIAPSQIDEMLKCLPPERSGIIDNCDLSIENHSTGNPTAEDTGTEISFKHLQVSDNAGKGYTLPVMRKSLDTCTCQGYCSSTVPAGCVLPVGGSFEILMSYYLLSYAKQCRQSDETVISMLIADALLGIPKILYKPKKGKDSFPHIYMRSLHALQASQPMVSGQSGFESVAGKYQLLTSVLQCLMKILTIDLIINIKRQPQKAADQESEDEF</sequence>
<dbReference type="GO" id="GO:0061629">
    <property type="term" value="F:RNA polymerase II-specific DNA-binding transcription factor binding"/>
    <property type="evidence" value="ECO:0007669"/>
    <property type="project" value="Ensembl"/>
</dbReference>
<dbReference type="AlphaFoldDB" id="A0A8C6I4R7"/>
<dbReference type="InterPro" id="IPR042619">
    <property type="entry name" value="BBS10"/>
</dbReference>
<dbReference type="FunFam" id="1.10.560.10:FF:000040">
    <property type="entry name" value="Bardet-Biedl syndrome 10 protein"/>
    <property type="match status" value="1"/>
</dbReference>
<dbReference type="Gene3D" id="1.10.560.10">
    <property type="entry name" value="GroEL-like equatorial domain"/>
    <property type="match status" value="2"/>
</dbReference>
<keyword evidence="3" id="KW-0547">Nucleotide-binding</keyword>
<dbReference type="PANTHER" id="PTHR14667:SF2">
    <property type="entry name" value="BARDET-BIEDL SYNDROME 10 PROTEIN"/>
    <property type="match status" value="1"/>
</dbReference>
<evidence type="ECO:0000256" key="2">
    <source>
        <dbReference type="ARBA" id="ARBA00008020"/>
    </source>
</evidence>
<evidence type="ECO:0000256" key="7">
    <source>
        <dbReference type="ARBA" id="ARBA00053863"/>
    </source>
</evidence>
<keyword evidence="4" id="KW-0067">ATP-binding</keyword>
<dbReference type="Ensembl" id="ENSMSIT00000039399.1">
    <property type="protein sequence ID" value="ENSMSIP00000031256.1"/>
    <property type="gene ID" value="ENSMSIG00000026174.1"/>
</dbReference>
<dbReference type="Pfam" id="PF00118">
    <property type="entry name" value="Cpn60_TCP1"/>
    <property type="match status" value="1"/>
</dbReference>
<keyword evidence="6" id="KW-0966">Cell projection</keyword>
<dbReference type="GO" id="GO:0042670">
    <property type="term" value="P:retinal cone cell differentiation"/>
    <property type="evidence" value="ECO:0007669"/>
    <property type="project" value="Ensembl"/>
</dbReference>
<organism evidence="10 11">
    <name type="scientific">Mus spicilegus</name>
    <name type="common">Mound-building mouse</name>
    <dbReference type="NCBI Taxonomy" id="10103"/>
    <lineage>
        <taxon>Eukaryota</taxon>
        <taxon>Metazoa</taxon>
        <taxon>Chordata</taxon>
        <taxon>Craniata</taxon>
        <taxon>Vertebrata</taxon>
        <taxon>Euteleostomi</taxon>
        <taxon>Mammalia</taxon>
        <taxon>Eutheria</taxon>
        <taxon>Euarchontoglires</taxon>
        <taxon>Glires</taxon>
        <taxon>Rodentia</taxon>
        <taxon>Myomorpha</taxon>
        <taxon>Muroidea</taxon>
        <taxon>Muridae</taxon>
        <taxon>Murinae</taxon>
        <taxon>Mus</taxon>
        <taxon>Mus</taxon>
    </lineage>
</organism>
<dbReference type="GO" id="GO:0007601">
    <property type="term" value="P:visual perception"/>
    <property type="evidence" value="ECO:0007669"/>
    <property type="project" value="Ensembl"/>
</dbReference>
<evidence type="ECO:0000256" key="8">
    <source>
        <dbReference type="ARBA" id="ARBA00066060"/>
    </source>
</evidence>
<name>A0A8C6I4R7_MUSSI</name>
<comment type="subcellular location">
    <subcellularLocation>
        <location evidence="1">Cell projection</location>
        <location evidence="1">Cilium</location>
    </subcellularLocation>
</comment>
<evidence type="ECO:0000256" key="9">
    <source>
        <dbReference type="ARBA" id="ARBA00069259"/>
    </source>
</evidence>